<sequence>MQRATVSNAALQPTVTELLKVRLAPLLDNGSVKLATEVRRRRGLLGRRWSIPNEPIASRPRMVFVRKSPAIKVDEEEQAFAQDGTPRKATRSYADPAILTLRREILEQKLQPTEEIPRE</sequence>
<reference evidence="1 2" key="1">
    <citation type="submission" date="2015-07" db="EMBL/GenBank/DDBJ databases">
        <title>The genome of Melipona quadrifasciata.</title>
        <authorList>
            <person name="Pan H."/>
            <person name="Kapheim K."/>
        </authorList>
    </citation>
    <scope>NUCLEOTIDE SEQUENCE [LARGE SCALE GENOMIC DNA]</scope>
    <source>
        <strain evidence="1">0111107301</strain>
        <tissue evidence="1">Whole body</tissue>
    </source>
</reference>
<protein>
    <submittedName>
        <fullName evidence="1">Uncharacterized protein</fullName>
    </submittedName>
</protein>
<dbReference type="AlphaFoldDB" id="A0A0M9A9U6"/>
<gene>
    <name evidence="1" type="ORF">WN51_08652</name>
</gene>
<keyword evidence="2" id="KW-1185">Reference proteome</keyword>
<dbReference type="OrthoDB" id="10472688at2759"/>
<proteinExistence type="predicted"/>
<evidence type="ECO:0000313" key="2">
    <source>
        <dbReference type="Proteomes" id="UP000053105"/>
    </source>
</evidence>
<dbReference type="Proteomes" id="UP000053105">
    <property type="component" value="Unassembled WGS sequence"/>
</dbReference>
<name>A0A0M9A9U6_9HYME</name>
<accession>A0A0M9A9U6</accession>
<evidence type="ECO:0000313" key="1">
    <source>
        <dbReference type="EMBL" id="KOX78893.1"/>
    </source>
</evidence>
<organism evidence="1 2">
    <name type="scientific">Melipona quadrifasciata</name>
    <dbReference type="NCBI Taxonomy" id="166423"/>
    <lineage>
        <taxon>Eukaryota</taxon>
        <taxon>Metazoa</taxon>
        <taxon>Ecdysozoa</taxon>
        <taxon>Arthropoda</taxon>
        <taxon>Hexapoda</taxon>
        <taxon>Insecta</taxon>
        <taxon>Pterygota</taxon>
        <taxon>Neoptera</taxon>
        <taxon>Endopterygota</taxon>
        <taxon>Hymenoptera</taxon>
        <taxon>Apocrita</taxon>
        <taxon>Aculeata</taxon>
        <taxon>Apoidea</taxon>
        <taxon>Anthophila</taxon>
        <taxon>Apidae</taxon>
        <taxon>Melipona</taxon>
    </lineage>
</organism>
<dbReference type="EMBL" id="KQ435719">
    <property type="protein sequence ID" value="KOX78893.1"/>
    <property type="molecule type" value="Genomic_DNA"/>
</dbReference>